<keyword evidence="3" id="KW-0547">Nucleotide-binding</keyword>
<keyword evidence="6 7" id="KW-0472">Membrane</keyword>
<keyword evidence="2 7" id="KW-0812">Transmembrane</keyword>
<organism evidence="9 10">
    <name type="scientific">Sphingomonas qomolangmaensis</name>
    <dbReference type="NCBI Taxonomy" id="2918765"/>
    <lineage>
        <taxon>Bacteria</taxon>
        <taxon>Pseudomonadati</taxon>
        <taxon>Pseudomonadota</taxon>
        <taxon>Alphaproteobacteria</taxon>
        <taxon>Sphingomonadales</taxon>
        <taxon>Sphingomonadaceae</taxon>
        <taxon>Sphingomonas</taxon>
    </lineage>
</organism>
<feature type="domain" description="ABC transmembrane type-1" evidence="8">
    <location>
        <begin position="28"/>
        <end position="308"/>
    </location>
</feature>
<name>A0ABY5L3U3_9SPHN</name>
<feature type="transmembrane region" description="Helical" evidence="7">
    <location>
        <begin position="164"/>
        <end position="184"/>
    </location>
</feature>
<feature type="transmembrane region" description="Helical" evidence="7">
    <location>
        <begin position="30"/>
        <end position="51"/>
    </location>
</feature>
<comment type="subcellular location">
    <subcellularLocation>
        <location evidence="1">Cell membrane</location>
        <topology evidence="1">Multi-pass membrane protein</topology>
    </subcellularLocation>
</comment>
<dbReference type="Pfam" id="PF00664">
    <property type="entry name" value="ABC_membrane"/>
    <property type="match status" value="1"/>
</dbReference>
<dbReference type="SUPFAM" id="SSF90123">
    <property type="entry name" value="ABC transporter transmembrane region"/>
    <property type="match status" value="1"/>
</dbReference>
<evidence type="ECO:0000256" key="6">
    <source>
        <dbReference type="ARBA" id="ARBA00023136"/>
    </source>
</evidence>
<dbReference type="Gene3D" id="1.20.1560.10">
    <property type="entry name" value="ABC transporter type 1, transmembrane domain"/>
    <property type="match status" value="1"/>
</dbReference>
<evidence type="ECO:0000256" key="5">
    <source>
        <dbReference type="ARBA" id="ARBA00022989"/>
    </source>
</evidence>
<feature type="transmembrane region" description="Helical" evidence="7">
    <location>
        <begin position="250"/>
        <end position="273"/>
    </location>
</feature>
<dbReference type="SUPFAM" id="SSF52540">
    <property type="entry name" value="P-loop containing nucleoside triphosphate hydrolases"/>
    <property type="match status" value="1"/>
</dbReference>
<evidence type="ECO:0000313" key="10">
    <source>
        <dbReference type="Proteomes" id="UP001058533"/>
    </source>
</evidence>
<sequence length="563" mass="60713">MAAQRAGLRAFGGWIALVLAPDAAFVRLAIVYGIAISLLSLATPISVQLLINSVANTAMPAPLFTLAGILFLLLAIAGVLSALRIHLMALFERRLFARLVAEITLRSVHAQNPFFADARRGDLFNRYFDLITVQKALPSLLIGGFTIVLQGAVGLIVTSFYHPFFLAFNGVLVFTLFVIWQVWASGAVRSAVAKSHAKHATAHWLESVGGSNGFYKSGRHLNFAMDRSEAMTADYVAQHRRHFRYTFAQTLCLLLTYALASAALLALGGWLIIQGELSIGQLVAAELILSGVFYGIAQFGTYLDTLYDLAAGLEELSLFWDIPQEEPRTGNAQGPANGAIRLRGVQHGGHVFDFAVDSGEQLAIVAAPGVERTLALLLKRHEQPGRGLVLVGGSDIAGFDMYRLRADIMVLDRPSFVEMSVRNYLTLAASGDATRVMDVVEAVGLATRVGALDDGLDTIVSNTGWPFSVGEMMALKLAAALLARPRVLVLSPLYDLLPTARVDAALASLRESGTTVLQFTRRPQGLTRDGRLWVGSQAQQRCVSEAELIALARDEGDTDALPA</sequence>
<accession>A0ABY5L3U3</accession>
<proteinExistence type="predicted"/>
<evidence type="ECO:0000256" key="1">
    <source>
        <dbReference type="ARBA" id="ARBA00004651"/>
    </source>
</evidence>
<evidence type="ECO:0000259" key="8">
    <source>
        <dbReference type="PROSITE" id="PS50929"/>
    </source>
</evidence>
<evidence type="ECO:0000313" key="9">
    <source>
        <dbReference type="EMBL" id="UUL81624.1"/>
    </source>
</evidence>
<dbReference type="RefSeq" id="WP_256505315.1">
    <property type="nucleotide sequence ID" value="NZ_CP101740.1"/>
</dbReference>
<keyword evidence="4" id="KW-0067">ATP-binding</keyword>
<evidence type="ECO:0000256" key="4">
    <source>
        <dbReference type="ARBA" id="ARBA00022840"/>
    </source>
</evidence>
<gene>
    <name evidence="9" type="ORF">NMP03_10475</name>
</gene>
<keyword evidence="5 7" id="KW-1133">Transmembrane helix</keyword>
<evidence type="ECO:0000256" key="2">
    <source>
        <dbReference type="ARBA" id="ARBA00022692"/>
    </source>
</evidence>
<dbReference type="PROSITE" id="PS00211">
    <property type="entry name" value="ABC_TRANSPORTER_1"/>
    <property type="match status" value="1"/>
</dbReference>
<feature type="transmembrane region" description="Helical" evidence="7">
    <location>
        <begin position="63"/>
        <end position="85"/>
    </location>
</feature>
<dbReference type="PROSITE" id="PS50929">
    <property type="entry name" value="ABC_TM1F"/>
    <property type="match status" value="1"/>
</dbReference>
<dbReference type="Proteomes" id="UP001058533">
    <property type="component" value="Chromosome"/>
</dbReference>
<dbReference type="EMBL" id="CP101740">
    <property type="protein sequence ID" value="UUL81624.1"/>
    <property type="molecule type" value="Genomic_DNA"/>
</dbReference>
<keyword evidence="10" id="KW-1185">Reference proteome</keyword>
<evidence type="ECO:0000256" key="3">
    <source>
        <dbReference type="ARBA" id="ARBA00022741"/>
    </source>
</evidence>
<dbReference type="InterPro" id="IPR027417">
    <property type="entry name" value="P-loop_NTPase"/>
</dbReference>
<reference evidence="9" key="1">
    <citation type="submission" date="2022-07" db="EMBL/GenBank/DDBJ databases">
        <title>Sphingomonas sp. nov., a novel bacterium isolated from the north slope of the Mount Everest.</title>
        <authorList>
            <person name="Cui X."/>
            <person name="Liu Y."/>
        </authorList>
    </citation>
    <scope>NUCLEOTIDE SEQUENCE</scope>
    <source>
        <strain evidence="9">S5-59</strain>
    </source>
</reference>
<evidence type="ECO:0000256" key="7">
    <source>
        <dbReference type="SAM" id="Phobius"/>
    </source>
</evidence>
<dbReference type="PANTHER" id="PTHR43394:SF4">
    <property type="entry name" value="TOXIN SECRETION ABC TRANSPORTER ATP-BINDING PROTEIN"/>
    <property type="match status" value="1"/>
</dbReference>
<dbReference type="PANTHER" id="PTHR43394">
    <property type="entry name" value="ATP-DEPENDENT PERMEASE MDL1, MITOCHONDRIAL"/>
    <property type="match status" value="1"/>
</dbReference>
<dbReference type="InterPro" id="IPR011527">
    <property type="entry name" value="ABC1_TM_dom"/>
</dbReference>
<dbReference type="InterPro" id="IPR036640">
    <property type="entry name" value="ABC1_TM_sf"/>
</dbReference>
<dbReference type="InterPro" id="IPR017871">
    <property type="entry name" value="ABC_transporter-like_CS"/>
</dbReference>
<dbReference type="InterPro" id="IPR039421">
    <property type="entry name" value="Type_1_exporter"/>
</dbReference>
<dbReference type="Gene3D" id="3.40.50.300">
    <property type="entry name" value="P-loop containing nucleotide triphosphate hydrolases"/>
    <property type="match status" value="1"/>
</dbReference>
<protein>
    <submittedName>
        <fullName evidence="9">ABC transporter transmembrane domain-containing protein</fullName>
    </submittedName>
</protein>
<feature type="transmembrane region" description="Helical" evidence="7">
    <location>
        <begin position="136"/>
        <end position="158"/>
    </location>
</feature>